<gene>
    <name evidence="1" type="ORF">IMG5_074830</name>
</gene>
<dbReference type="STRING" id="857967.G0QQ31"/>
<proteinExistence type="predicted"/>
<name>G0QQ31_ICHMU</name>
<dbReference type="EMBL" id="GL983607">
    <property type="protein sequence ID" value="EGR32673.1"/>
    <property type="molecule type" value="Genomic_DNA"/>
</dbReference>
<dbReference type="eggNOG" id="KOG1336">
    <property type="taxonomic scope" value="Eukaryota"/>
</dbReference>
<protein>
    <submittedName>
        <fullName evidence="1">Pyridine nucleotide-disulfide oxidoreductase family protein, putative</fullName>
    </submittedName>
</protein>
<dbReference type="Proteomes" id="UP000008983">
    <property type="component" value="Unassembled WGS sequence"/>
</dbReference>
<keyword evidence="2" id="KW-1185">Reference proteome</keyword>
<evidence type="ECO:0000313" key="1">
    <source>
        <dbReference type="EMBL" id="EGR32673.1"/>
    </source>
</evidence>
<accession>G0QQ31</accession>
<dbReference type="AlphaFoldDB" id="G0QQ31"/>
<sequence>MIPNKIVQKPHQVVVPIIQQSIINPVSNLAKKAYLVSPASVMTSMQQPVFILEQAPYKMKTPIQTPLLVAKIDNQIHIVDAISPIDNQTLLDSTLLIGDRIFDIKNGAIFSIVTGIPEYSSTLSQLTKYTVDITPENSILINLNDKKRPFDQINMLGWVPSFEKIAILGSGIETLNIVRTLRLFLESENHLENLNTFSLLKQQI</sequence>
<evidence type="ECO:0000313" key="2">
    <source>
        <dbReference type="Proteomes" id="UP000008983"/>
    </source>
</evidence>
<dbReference type="GeneID" id="14908833"/>
<dbReference type="RefSeq" id="XP_004036659.1">
    <property type="nucleotide sequence ID" value="XM_004036611.1"/>
</dbReference>
<reference evidence="1 2" key="1">
    <citation type="submission" date="2011-07" db="EMBL/GenBank/DDBJ databases">
        <authorList>
            <person name="Coyne R."/>
            <person name="Brami D."/>
            <person name="Johnson J."/>
            <person name="Hostetler J."/>
            <person name="Hannick L."/>
            <person name="Clark T."/>
            <person name="Cassidy-Hanley D."/>
            <person name="Inman J."/>
        </authorList>
    </citation>
    <scope>NUCLEOTIDE SEQUENCE [LARGE SCALE GENOMIC DNA]</scope>
    <source>
        <strain evidence="1 2">G5</strain>
    </source>
</reference>
<dbReference type="OrthoDB" id="432169at2759"/>
<organism evidence="1 2">
    <name type="scientific">Ichthyophthirius multifiliis</name>
    <name type="common">White spot disease agent</name>
    <name type="synonym">Ich</name>
    <dbReference type="NCBI Taxonomy" id="5932"/>
    <lineage>
        <taxon>Eukaryota</taxon>
        <taxon>Sar</taxon>
        <taxon>Alveolata</taxon>
        <taxon>Ciliophora</taxon>
        <taxon>Intramacronucleata</taxon>
        <taxon>Oligohymenophorea</taxon>
        <taxon>Hymenostomatida</taxon>
        <taxon>Ophryoglenina</taxon>
        <taxon>Ichthyophthirius</taxon>
    </lineage>
</organism>
<dbReference type="InParanoid" id="G0QQ31"/>